<dbReference type="AlphaFoldDB" id="A0AAX4HJJ7"/>
<gene>
    <name evidence="1" type="ORF">SOO65_11970</name>
</gene>
<dbReference type="EMBL" id="CP139487">
    <property type="protein sequence ID" value="WPU63404.1"/>
    <property type="molecule type" value="Genomic_DNA"/>
</dbReference>
<keyword evidence="2" id="KW-1185">Reference proteome</keyword>
<evidence type="ECO:0000313" key="2">
    <source>
        <dbReference type="Proteomes" id="UP001324634"/>
    </source>
</evidence>
<reference evidence="1 2" key="1">
    <citation type="submission" date="2023-11" db="EMBL/GenBank/DDBJ databases">
        <title>Peredibacter starrii A3.12.</title>
        <authorList>
            <person name="Mitchell R.J."/>
        </authorList>
    </citation>
    <scope>NUCLEOTIDE SEQUENCE [LARGE SCALE GENOMIC DNA]</scope>
    <source>
        <strain evidence="1 2">A3.12</strain>
    </source>
</reference>
<protein>
    <submittedName>
        <fullName evidence="1">Uncharacterized protein</fullName>
    </submittedName>
</protein>
<organism evidence="1 2">
    <name type="scientific">Peredibacter starrii</name>
    <dbReference type="NCBI Taxonomy" id="28202"/>
    <lineage>
        <taxon>Bacteria</taxon>
        <taxon>Pseudomonadati</taxon>
        <taxon>Bdellovibrionota</taxon>
        <taxon>Bacteriovoracia</taxon>
        <taxon>Bacteriovoracales</taxon>
        <taxon>Bacteriovoracaceae</taxon>
        <taxon>Peredibacter</taxon>
    </lineage>
</organism>
<dbReference type="Proteomes" id="UP001324634">
    <property type="component" value="Chromosome"/>
</dbReference>
<dbReference type="SUPFAM" id="SSF46785">
    <property type="entry name" value="Winged helix' DNA-binding domain"/>
    <property type="match status" value="1"/>
</dbReference>
<dbReference type="Gene3D" id="1.10.10.10">
    <property type="entry name" value="Winged helix-like DNA-binding domain superfamily/Winged helix DNA-binding domain"/>
    <property type="match status" value="1"/>
</dbReference>
<sequence>MEDIRSVLSQFHSKKRQGNEVEKSGIGPSTVASSSEIPDVFFDEILQKFKLNRSEISLLMYLYRQVWCRPNLYKSHGIGPLNSYTELCSILGITHEELGQYLRNLEKFGFIETVRAGQYFVRKFFTETLDKQYGQNYDEFF</sequence>
<dbReference type="KEGG" id="psti:SOO65_11970"/>
<name>A0AAX4HJJ7_9BACT</name>
<proteinExistence type="predicted"/>
<dbReference type="InterPro" id="IPR036388">
    <property type="entry name" value="WH-like_DNA-bd_sf"/>
</dbReference>
<accession>A0AAX4HJJ7</accession>
<evidence type="ECO:0000313" key="1">
    <source>
        <dbReference type="EMBL" id="WPU63404.1"/>
    </source>
</evidence>
<dbReference type="RefSeq" id="WP_321390051.1">
    <property type="nucleotide sequence ID" value="NZ_CP139487.1"/>
</dbReference>
<dbReference type="InterPro" id="IPR036390">
    <property type="entry name" value="WH_DNA-bd_sf"/>
</dbReference>